<organism evidence="2 3">
    <name type="scientific">Deinococcus aerophilus</name>
    <dbReference type="NCBI Taxonomy" id="522488"/>
    <lineage>
        <taxon>Bacteria</taxon>
        <taxon>Thermotogati</taxon>
        <taxon>Deinococcota</taxon>
        <taxon>Deinococci</taxon>
        <taxon>Deinococcales</taxon>
        <taxon>Deinococcaceae</taxon>
        <taxon>Deinococcus</taxon>
    </lineage>
</organism>
<dbReference type="EMBL" id="BMOM01000025">
    <property type="protein sequence ID" value="GGM16493.1"/>
    <property type="molecule type" value="Genomic_DNA"/>
</dbReference>
<gene>
    <name evidence="2" type="ORF">GCM10010841_26040</name>
</gene>
<name>A0ABQ2GXW7_9DEIO</name>
<accession>A0ABQ2GXW7</accession>
<feature type="region of interest" description="Disordered" evidence="1">
    <location>
        <begin position="1"/>
        <end position="61"/>
    </location>
</feature>
<proteinExistence type="predicted"/>
<reference evidence="3" key="1">
    <citation type="journal article" date="2019" name="Int. J. Syst. Evol. Microbiol.">
        <title>The Global Catalogue of Microorganisms (GCM) 10K type strain sequencing project: providing services to taxonomists for standard genome sequencing and annotation.</title>
        <authorList>
            <consortium name="The Broad Institute Genomics Platform"/>
            <consortium name="The Broad Institute Genome Sequencing Center for Infectious Disease"/>
            <person name="Wu L."/>
            <person name="Ma J."/>
        </authorList>
    </citation>
    <scope>NUCLEOTIDE SEQUENCE [LARGE SCALE GENOMIC DNA]</scope>
    <source>
        <strain evidence="3">JCM 15443</strain>
    </source>
</reference>
<evidence type="ECO:0000313" key="3">
    <source>
        <dbReference type="Proteomes" id="UP000661918"/>
    </source>
</evidence>
<feature type="compositionally biased region" description="Pro residues" evidence="1">
    <location>
        <begin position="1"/>
        <end position="14"/>
    </location>
</feature>
<protein>
    <submittedName>
        <fullName evidence="2">Uncharacterized protein</fullName>
    </submittedName>
</protein>
<dbReference type="Proteomes" id="UP000661918">
    <property type="component" value="Unassembled WGS sequence"/>
</dbReference>
<evidence type="ECO:0000256" key="1">
    <source>
        <dbReference type="SAM" id="MobiDB-lite"/>
    </source>
</evidence>
<comment type="caution">
    <text evidence="2">The sequence shown here is derived from an EMBL/GenBank/DDBJ whole genome shotgun (WGS) entry which is preliminary data.</text>
</comment>
<evidence type="ECO:0000313" key="2">
    <source>
        <dbReference type="EMBL" id="GGM16493.1"/>
    </source>
</evidence>
<keyword evidence="3" id="KW-1185">Reference proteome</keyword>
<sequence>MTQPPTPPGTPPTRVPGVSLPTRPGPLALSTPLFAPPGAPHSAPHSAPCSPPGALPAAAEQRSGARRVAVADGAGWQILEHTAAGWRERATLAPGGGYDAVRGAALPGCAPDGPHAALAAFDALLTRPRARARRPGQPHARPGPRAADHRRARACACAADAAPGTRVVRAPCSNVCTVAPARGVAPSLPRVGVHRHAGTLVCDRRWAPGVCAARCITNRCSPTGLGRVDAAWVVAWMQQSCFGACAQRWPGTKTVPSAPSLVSIRNPRGR</sequence>